<sequence>MKPGDPGHDHLRGADDDRGAGMDGATGSTTGCAIIGGGPAGMVLGLLLARAGVRVTVLEKHGDFLRDFRGDTVHPSTMRLLDELGLGERFAALPHSKVRQAAFPLSDGRRLVLSDFSKLRMAHPYIAMVPQWDLLDLLADAAREEPTFSLRMNTEATGLVHEDGRVAGVRYQGPDGPGELRAELTVACDGRWSLARREAGLTVREYPVPIDAWWFRIPTTGETLPALTPRTAPGRTLIPIPREGYLQIAYLGLKGTDADLRTRGIEAFRRDISTLLPGAEVDALTSMDDVKHLDVRVNRLHRWHIPGLLCIGDAAHAMSPVGGVGINLAVQDAVAAATRLARPLRRHRLTDRDLASVQRRRLAPTIAVQALQRLLHRRLITPILTGQAAAPPAGLLAVVARFPALSVVPAYLVGVGLLPEHAPTWARRPSRPRPPAKHPADR</sequence>
<evidence type="ECO:0000313" key="5">
    <source>
        <dbReference type="Proteomes" id="UP000272400"/>
    </source>
</evidence>
<evidence type="ECO:0000259" key="3">
    <source>
        <dbReference type="Pfam" id="PF01494"/>
    </source>
</evidence>
<accession>A0A3N1CWR3</accession>
<feature type="region of interest" description="Disordered" evidence="2">
    <location>
        <begin position="423"/>
        <end position="442"/>
    </location>
</feature>
<dbReference type="Proteomes" id="UP000272400">
    <property type="component" value="Unassembled WGS sequence"/>
</dbReference>
<protein>
    <submittedName>
        <fullName evidence="4">2-polyprenyl-6-methoxyphenol hydroxylase-like FAD-dependent oxidoreductase</fullName>
    </submittedName>
</protein>
<dbReference type="AlphaFoldDB" id="A0A3N1CWR3"/>
<gene>
    <name evidence="4" type="ORF">EDD29_3212</name>
</gene>
<dbReference type="EMBL" id="RJKE01000001">
    <property type="protein sequence ID" value="ROO85665.1"/>
    <property type="molecule type" value="Genomic_DNA"/>
</dbReference>
<keyword evidence="1" id="KW-0560">Oxidoreductase</keyword>
<feature type="region of interest" description="Disordered" evidence="2">
    <location>
        <begin position="1"/>
        <end position="23"/>
    </location>
</feature>
<dbReference type="PANTHER" id="PTHR43476">
    <property type="entry name" value="3-(3-HYDROXY-PHENYL)PROPIONATE/3-HYDROXYCINNAMIC ACID HYDROXYLASE"/>
    <property type="match status" value="1"/>
</dbReference>
<dbReference type="InterPro" id="IPR050631">
    <property type="entry name" value="PheA/TfdB_FAD_monoxygenase"/>
</dbReference>
<dbReference type="Gene3D" id="3.50.50.60">
    <property type="entry name" value="FAD/NAD(P)-binding domain"/>
    <property type="match status" value="2"/>
</dbReference>
<dbReference type="PANTHER" id="PTHR43476:SF5">
    <property type="entry name" value="FAD-DEPENDENT MONOOXYGENASE"/>
    <property type="match status" value="1"/>
</dbReference>
<dbReference type="Pfam" id="PF01494">
    <property type="entry name" value="FAD_binding_3"/>
    <property type="match status" value="1"/>
</dbReference>
<feature type="domain" description="FAD-binding" evidence="3">
    <location>
        <begin position="32"/>
        <end position="352"/>
    </location>
</feature>
<comment type="caution">
    <text evidence="4">The sequence shown here is derived from an EMBL/GenBank/DDBJ whole genome shotgun (WGS) entry which is preliminary data.</text>
</comment>
<evidence type="ECO:0000256" key="1">
    <source>
        <dbReference type="ARBA" id="ARBA00023002"/>
    </source>
</evidence>
<dbReference type="InterPro" id="IPR002938">
    <property type="entry name" value="FAD-bd"/>
</dbReference>
<dbReference type="GO" id="GO:0071949">
    <property type="term" value="F:FAD binding"/>
    <property type="evidence" value="ECO:0007669"/>
    <property type="project" value="InterPro"/>
</dbReference>
<evidence type="ECO:0000256" key="2">
    <source>
        <dbReference type="SAM" id="MobiDB-lite"/>
    </source>
</evidence>
<name>A0A3N1CWR3_9ACTN</name>
<dbReference type="NCBIfam" id="NF004833">
    <property type="entry name" value="PRK06185.1-1"/>
    <property type="match status" value="1"/>
</dbReference>
<dbReference type="GO" id="GO:0016491">
    <property type="term" value="F:oxidoreductase activity"/>
    <property type="evidence" value="ECO:0007669"/>
    <property type="project" value="UniProtKB-KW"/>
</dbReference>
<proteinExistence type="predicted"/>
<keyword evidence="5" id="KW-1185">Reference proteome</keyword>
<dbReference type="PRINTS" id="PR00420">
    <property type="entry name" value="RNGMNOXGNASE"/>
</dbReference>
<reference evidence="4 5" key="1">
    <citation type="submission" date="2018-11" db="EMBL/GenBank/DDBJ databases">
        <title>Sequencing the genomes of 1000 actinobacteria strains.</title>
        <authorList>
            <person name="Klenk H.-P."/>
        </authorList>
    </citation>
    <scope>NUCLEOTIDE SEQUENCE [LARGE SCALE GENOMIC DNA]</scope>
    <source>
        <strain evidence="4 5">DSM 44254</strain>
    </source>
</reference>
<evidence type="ECO:0000313" key="4">
    <source>
        <dbReference type="EMBL" id="ROO85665.1"/>
    </source>
</evidence>
<dbReference type="InterPro" id="IPR036188">
    <property type="entry name" value="FAD/NAD-bd_sf"/>
</dbReference>
<dbReference type="SUPFAM" id="SSF51905">
    <property type="entry name" value="FAD/NAD(P)-binding domain"/>
    <property type="match status" value="1"/>
</dbReference>
<dbReference type="NCBIfam" id="NF004834">
    <property type="entry name" value="PRK06185.1-3"/>
    <property type="match status" value="1"/>
</dbReference>
<feature type="compositionally biased region" description="Basic and acidic residues" evidence="2">
    <location>
        <begin position="1"/>
        <end position="20"/>
    </location>
</feature>
<organism evidence="4 5">
    <name type="scientific">Actinocorallia herbida</name>
    <dbReference type="NCBI Taxonomy" id="58109"/>
    <lineage>
        <taxon>Bacteria</taxon>
        <taxon>Bacillati</taxon>
        <taxon>Actinomycetota</taxon>
        <taxon>Actinomycetes</taxon>
        <taxon>Streptosporangiales</taxon>
        <taxon>Thermomonosporaceae</taxon>
        <taxon>Actinocorallia</taxon>
    </lineage>
</organism>